<feature type="non-terminal residue" evidence="2">
    <location>
        <position position="1"/>
    </location>
</feature>
<dbReference type="InterPro" id="IPR001190">
    <property type="entry name" value="SRCR"/>
</dbReference>
<dbReference type="PROSITE" id="PS01186">
    <property type="entry name" value="EGF_2"/>
    <property type="match status" value="1"/>
</dbReference>
<dbReference type="PROSITE" id="PS00022">
    <property type="entry name" value="EGF_1"/>
    <property type="match status" value="1"/>
</dbReference>
<dbReference type="InterPro" id="IPR000742">
    <property type="entry name" value="EGF"/>
</dbReference>
<evidence type="ECO:0000313" key="2">
    <source>
        <dbReference type="EMBL" id="GMH98404.1"/>
    </source>
</evidence>
<dbReference type="AlphaFoldDB" id="A0A9W7EZQ6"/>
<dbReference type="Proteomes" id="UP001162640">
    <property type="component" value="Unassembled WGS sequence"/>
</dbReference>
<evidence type="ECO:0000313" key="3">
    <source>
        <dbReference type="Proteomes" id="UP001162640"/>
    </source>
</evidence>
<dbReference type="GO" id="GO:0016020">
    <property type="term" value="C:membrane"/>
    <property type="evidence" value="ECO:0007669"/>
    <property type="project" value="InterPro"/>
</dbReference>
<organism evidence="2 3">
    <name type="scientific">Triparma laevis f. inornata</name>
    <dbReference type="NCBI Taxonomy" id="1714386"/>
    <lineage>
        <taxon>Eukaryota</taxon>
        <taxon>Sar</taxon>
        <taxon>Stramenopiles</taxon>
        <taxon>Ochrophyta</taxon>
        <taxon>Bolidophyceae</taxon>
        <taxon>Parmales</taxon>
        <taxon>Triparmaceae</taxon>
        <taxon>Triparma</taxon>
    </lineage>
</organism>
<feature type="domain" description="SRCR" evidence="1">
    <location>
        <begin position="31"/>
        <end position="82"/>
    </location>
</feature>
<dbReference type="PROSITE" id="PS50287">
    <property type="entry name" value="SRCR_2"/>
    <property type="match status" value="1"/>
</dbReference>
<dbReference type="Gene3D" id="2.10.25.10">
    <property type="entry name" value="Laminin"/>
    <property type="match status" value="1"/>
</dbReference>
<protein>
    <recommendedName>
        <fullName evidence="1">SRCR domain-containing protein</fullName>
    </recommendedName>
</protein>
<dbReference type="EMBL" id="BLQM01000857">
    <property type="protein sequence ID" value="GMH98404.1"/>
    <property type="molecule type" value="Genomic_DNA"/>
</dbReference>
<evidence type="ECO:0000259" key="1">
    <source>
        <dbReference type="PROSITE" id="PS50287"/>
    </source>
</evidence>
<accession>A0A9W7EZQ6</accession>
<reference evidence="3" key="1">
    <citation type="journal article" date="2023" name="Commun. Biol.">
        <title>Genome analysis of Parmales, the sister group of diatoms, reveals the evolutionary specialization of diatoms from phago-mixotrophs to photoautotrophs.</title>
        <authorList>
            <person name="Ban H."/>
            <person name="Sato S."/>
            <person name="Yoshikawa S."/>
            <person name="Yamada K."/>
            <person name="Nakamura Y."/>
            <person name="Ichinomiya M."/>
            <person name="Sato N."/>
            <person name="Blanc-Mathieu R."/>
            <person name="Endo H."/>
            <person name="Kuwata A."/>
            <person name="Ogata H."/>
        </authorList>
    </citation>
    <scope>NUCLEOTIDE SEQUENCE [LARGE SCALE GENOMIC DNA]</scope>
</reference>
<gene>
    <name evidence="2" type="ORF">TL16_g13406</name>
</gene>
<feature type="non-terminal residue" evidence="2">
    <location>
        <position position="82"/>
    </location>
</feature>
<proteinExistence type="predicted"/>
<sequence>SDFGLAEGRHVRVNFPNYNKSDLVDENNNDIWLTGTSMPGEGIFECYNGGSCVGPDTCTCKDGWAGFDCSEPLCRHMQADSS</sequence>
<name>A0A9W7EZQ6_9STRA</name>
<comment type="caution">
    <text evidence="2">The sequence shown here is derived from an EMBL/GenBank/DDBJ whole genome shotgun (WGS) entry which is preliminary data.</text>
</comment>